<accession>A0AC34Q2P0</accession>
<sequence length="111" mass="12504">MSSNGYPSLFDTDYQINKFPHDERLAVIDEVDEKDQDCMSIASSGFGSGHLKSVSEDECTRHTELSTDTRLHQSELRRQSQPLIDHTVPPLQSFKPRNSLPLAKNPVHAII</sequence>
<evidence type="ECO:0000313" key="1">
    <source>
        <dbReference type="Proteomes" id="UP000887576"/>
    </source>
</evidence>
<name>A0AC34Q2P0_9BILA</name>
<evidence type="ECO:0000313" key="2">
    <source>
        <dbReference type="WBParaSite" id="JU765_v2.g12352.t1"/>
    </source>
</evidence>
<proteinExistence type="predicted"/>
<dbReference type="WBParaSite" id="JU765_v2.g12352.t1">
    <property type="protein sequence ID" value="JU765_v2.g12352.t1"/>
    <property type="gene ID" value="JU765_v2.g12352"/>
</dbReference>
<dbReference type="Proteomes" id="UP000887576">
    <property type="component" value="Unplaced"/>
</dbReference>
<reference evidence="2" key="1">
    <citation type="submission" date="2022-11" db="UniProtKB">
        <authorList>
            <consortium name="WormBaseParasite"/>
        </authorList>
    </citation>
    <scope>IDENTIFICATION</scope>
</reference>
<organism evidence="1 2">
    <name type="scientific">Panagrolaimus sp. JU765</name>
    <dbReference type="NCBI Taxonomy" id="591449"/>
    <lineage>
        <taxon>Eukaryota</taxon>
        <taxon>Metazoa</taxon>
        <taxon>Ecdysozoa</taxon>
        <taxon>Nematoda</taxon>
        <taxon>Chromadorea</taxon>
        <taxon>Rhabditida</taxon>
        <taxon>Tylenchina</taxon>
        <taxon>Panagrolaimomorpha</taxon>
        <taxon>Panagrolaimoidea</taxon>
        <taxon>Panagrolaimidae</taxon>
        <taxon>Panagrolaimus</taxon>
    </lineage>
</organism>
<protein>
    <submittedName>
        <fullName evidence="2">Uncharacterized protein</fullName>
    </submittedName>
</protein>